<keyword evidence="1" id="KW-1133">Transmembrane helix</keyword>
<dbReference type="PANTHER" id="PTHR30590:SF2">
    <property type="entry name" value="INNER MEMBRANE PROTEIN"/>
    <property type="match status" value="1"/>
</dbReference>
<feature type="domain" description="DUF418" evidence="2">
    <location>
        <begin position="242"/>
        <end position="406"/>
    </location>
</feature>
<protein>
    <submittedName>
        <fullName evidence="3">DUF418 domain-containing protein</fullName>
    </submittedName>
</protein>
<feature type="transmembrane region" description="Helical" evidence="1">
    <location>
        <begin position="257"/>
        <end position="276"/>
    </location>
</feature>
<dbReference type="Proteomes" id="UP000515344">
    <property type="component" value="Chromosome"/>
</dbReference>
<evidence type="ECO:0000313" key="3">
    <source>
        <dbReference type="EMBL" id="QNA44528.1"/>
    </source>
</evidence>
<dbReference type="InterPro" id="IPR007349">
    <property type="entry name" value="DUF418"/>
</dbReference>
<accession>A0A7G5XGC5</accession>
<feature type="transmembrane region" description="Helical" evidence="1">
    <location>
        <begin position="60"/>
        <end position="83"/>
    </location>
</feature>
<evidence type="ECO:0000256" key="1">
    <source>
        <dbReference type="SAM" id="Phobius"/>
    </source>
</evidence>
<feature type="transmembrane region" description="Helical" evidence="1">
    <location>
        <begin position="366"/>
        <end position="387"/>
    </location>
</feature>
<sequence length="417" mass="47477">MSTAFTPVRTSERIHIMDALRGIAILGIFIANLGAGFSFYDSSINNVGPYFHKLDHTFRFWEHVLIEGKFYSIFSLLFGWGMALQLKRSEINGLTPVKFMRRRLGFMFLLGLAHLLLLWTGDIVCFYSLIGFVFLWMRKWNDRKLFITAIVLLCLPVLIYFLRMKWNVLLAPAGLLYGTGTTIDSALTGSKSFDEFLINLKTENYFFQLKSLVAGVFYRFGDLIFQSRPLKVLGMFILGYLLGRNDRYKTILANKQLLWMIAGGGLLIGLPANYQLSKLMETGLYYQLKIEGVYQSVAYALGVAPLALAYVALFFLFAQTAVGKKVVSILQPVGKMAFTNYISHSVIGTIVFYGAGFGLAREVGPVYYTAFALLVFISQIILSTIWLKYFNYGPIEWLWRSATYKKWQQFRKKSTAN</sequence>
<feature type="transmembrane region" description="Helical" evidence="1">
    <location>
        <begin position="143"/>
        <end position="162"/>
    </location>
</feature>
<proteinExistence type="predicted"/>
<evidence type="ECO:0000259" key="2">
    <source>
        <dbReference type="Pfam" id="PF04235"/>
    </source>
</evidence>
<dbReference type="PANTHER" id="PTHR30590">
    <property type="entry name" value="INNER MEMBRANE PROTEIN"/>
    <property type="match status" value="1"/>
</dbReference>
<evidence type="ECO:0000313" key="4">
    <source>
        <dbReference type="Proteomes" id="UP000515344"/>
    </source>
</evidence>
<feature type="transmembrane region" description="Helical" evidence="1">
    <location>
        <begin position="338"/>
        <end position="360"/>
    </location>
</feature>
<feature type="transmembrane region" description="Helical" evidence="1">
    <location>
        <begin position="296"/>
        <end position="317"/>
    </location>
</feature>
<dbReference type="RefSeq" id="WP_182802808.1">
    <property type="nucleotide sequence ID" value="NZ_CP060007.1"/>
</dbReference>
<dbReference type="EMBL" id="CP060007">
    <property type="protein sequence ID" value="QNA44528.1"/>
    <property type="molecule type" value="Genomic_DNA"/>
</dbReference>
<keyword evidence="1" id="KW-0472">Membrane</keyword>
<keyword evidence="4" id="KW-1185">Reference proteome</keyword>
<reference evidence="4" key="1">
    <citation type="submission" date="2020-08" db="EMBL/GenBank/DDBJ databases">
        <title>Lacibacter sp. S13-6-6 genome sequencing.</title>
        <authorList>
            <person name="Jin L."/>
        </authorList>
    </citation>
    <scope>NUCLEOTIDE SEQUENCE [LARGE SCALE GENOMIC DNA]</scope>
    <source>
        <strain evidence="4">S13-6-6</strain>
    </source>
</reference>
<keyword evidence="1" id="KW-0812">Transmembrane</keyword>
<name>A0A7G5XGC5_9BACT</name>
<feature type="transmembrane region" description="Helical" evidence="1">
    <location>
        <begin position="104"/>
        <end position="137"/>
    </location>
</feature>
<gene>
    <name evidence="3" type="ORF">H4075_21125</name>
</gene>
<dbReference type="Pfam" id="PF04235">
    <property type="entry name" value="DUF418"/>
    <property type="match status" value="1"/>
</dbReference>
<organism evidence="3 4">
    <name type="scientific">Lacibacter sediminis</name>
    <dbReference type="NCBI Taxonomy" id="2760713"/>
    <lineage>
        <taxon>Bacteria</taxon>
        <taxon>Pseudomonadati</taxon>
        <taxon>Bacteroidota</taxon>
        <taxon>Chitinophagia</taxon>
        <taxon>Chitinophagales</taxon>
        <taxon>Chitinophagaceae</taxon>
        <taxon>Lacibacter</taxon>
    </lineage>
</organism>
<dbReference type="KEGG" id="lacs:H4075_21125"/>
<dbReference type="AlphaFoldDB" id="A0A7G5XGC5"/>
<dbReference type="InterPro" id="IPR052529">
    <property type="entry name" value="Bact_Transport_Assoc"/>
</dbReference>
<feature type="transmembrane region" description="Helical" evidence="1">
    <location>
        <begin position="20"/>
        <end position="40"/>
    </location>
</feature>